<dbReference type="AlphaFoldDB" id="A0A368MZK2"/>
<dbReference type="Pfam" id="PF01148">
    <property type="entry name" value="CTP_transf_1"/>
    <property type="match status" value="1"/>
</dbReference>
<dbReference type="EMBL" id="QPIE01000003">
    <property type="protein sequence ID" value="RCU43416.1"/>
    <property type="molecule type" value="Genomic_DNA"/>
</dbReference>
<evidence type="ECO:0000256" key="10">
    <source>
        <dbReference type="ARBA" id="ARBA00022679"/>
    </source>
</evidence>
<protein>
    <recommendedName>
        <fullName evidence="7 18">Phosphatidate cytidylyltransferase</fullName>
        <ecNumber evidence="6 18">2.7.7.41</ecNumber>
    </recommendedName>
</protein>
<feature type="transmembrane region" description="Helical" evidence="19">
    <location>
        <begin position="158"/>
        <end position="178"/>
    </location>
</feature>
<feature type="transmembrane region" description="Helical" evidence="19">
    <location>
        <begin position="198"/>
        <end position="215"/>
    </location>
</feature>
<comment type="caution">
    <text evidence="20">The sequence shown here is derived from an EMBL/GenBank/DDBJ whole genome shotgun (WGS) entry which is preliminary data.</text>
</comment>
<evidence type="ECO:0000256" key="18">
    <source>
        <dbReference type="RuleBase" id="RU003938"/>
    </source>
</evidence>
<dbReference type="UniPathway" id="UPA00557">
    <property type="reaction ID" value="UER00614"/>
</dbReference>
<proteinExistence type="inferred from homology"/>
<evidence type="ECO:0000256" key="1">
    <source>
        <dbReference type="ARBA" id="ARBA00001698"/>
    </source>
</evidence>
<feature type="transmembrane region" description="Helical" evidence="19">
    <location>
        <begin position="73"/>
        <end position="91"/>
    </location>
</feature>
<sequence length="290" mass="33253">MDRNFLQRVLSGFIYAVILIACVHPIGAETLNNILPLTIKQHYLFYGLMSFFFLAGAWECMRIMKFGGGYEKWIVFPLAIFIFYLFSKRFFYHDFFFNFRLTEILALSLILIAVVTLFRSTNELYYDSGKLIFTVIYTALPFGFALGLPRYSAYENTFSLEVFFLFILIWSSDTFAYLTGKFFGKHKMAPKVSPKKTWEGFAGGVILTIILAFFIEKYNPGLRGNWMVVGFLVSVFAPFGDLVESQLKRSFGVKDSGNIIPGHGGILDRLDSFIICAPVVYLYFILEKLI</sequence>
<evidence type="ECO:0000256" key="17">
    <source>
        <dbReference type="ARBA" id="ARBA00023264"/>
    </source>
</evidence>
<keyword evidence="14" id="KW-0443">Lipid metabolism</keyword>
<evidence type="ECO:0000256" key="4">
    <source>
        <dbReference type="ARBA" id="ARBA00005189"/>
    </source>
</evidence>
<dbReference type="PROSITE" id="PS01315">
    <property type="entry name" value="CDS"/>
    <property type="match status" value="1"/>
</dbReference>
<evidence type="ECO:0000256" key="9">
    <source>
        <dbReference type="ARBA" id="ARBA00022516"/>
    </source>
</evidence>
<dbReference type="RefSeq" id="WP_114303269.1">
    <property type="nucleotide sequence ID" value="NZ_QPIE01000003.1"/>
</dbReference>
<feature type="transmembrane region" description="Helical" evidence="19">
    <location>
        <begin position="43"/>
        <end position="61"/>
    </location>
</feature>
<name>A0A368MZK2_9FLAO</name>
<feature type="transmembrane region" description="Helical" evidence="19">
    <location>
        <begin position="97"/>
        <end position="119"/>
    </location>
</feature>
<keyword evidence="16" id="KW-0594">Phospholipid biosynthesis</keyword>
<keyword evidence="8" id="KW-1003">Cell membrane</keyword>
<comment type="similarity">
    <text evidence="5 18">Belongs to the CDS family.</text>
</comment>
<feature type="transmembrane region" description="Helical" evidence="19">
    <location>
        <begin position="131"/>
        <end position="152"/>
    </location>
</feature>
<evidence type="ECO:0000256" key="14">
    <source>
        <dbReference type="ARBA" id="ARBA00023098"/>
    </source>
</evidence>
<evidence type="ECO:0000256" key="2">
    <source>
        <dbReference type="ARBA" id="ARBA00004651"/>
    </source>
</evidence>
<dbReference type="GO" id="GO:0016024">
    <property type="term" value="P:CDP-diacylglycerol biosynthetic process"/>
    <property type="evidence" value="ECO:0007669"/>
    <property type="project" value="UniProtKB-UniPathway"/>
</dbReference>
<keyword evidence="17" id="KW-1208">Phospholipid metabolism</keyword>
<keyword evidence="15 19" id="KW-0472">Membrane</keyword>
<dbReference type="GO" id="GO:0004605">
    <property type="term" value="F:phosphatidate cytidylyltransferase activity"/>
    <property type="evidence" value="ECO:0007669"/>
    <property type="project" value="UniProtKB-EC"/>
</dbReference>
<dbReference type="InterPro" id="IPR000374">
    <property type="entry name" value="PC_trans"/>
</dbReference>
<dbReference type="PANTHER" id="PTHR46382:SF1">
    <property type="entry name" value="PHOSPHATIDATE CYTIDYLYLTRANSFERASE"/>
    <property type="match status" value="1"/>
</dbReference>
<keyword evidence="21" id="KW-1185">Reference proteome</keyword>
<keyword evidence="12 18" id="KW-0548">Nucleotidyltransferase</keyword>
<keyword evidence="9" id="KW-0444">Lipid biosynthesis</keyword>
<reference evidence="20 21" key="1">
    <citation type="submission" date="2018-07" db="EMBL/GenBank/DDBJ databases">
        <title>Chryseobacterium lacus sp. nov., isolated from lake water.</title>
        <authorList>
            <person name="Li C.-M."/>
        </authorList>
    </citation>
    <scope>NUCLEOTIDE SEQUENCE [LARGE SCALE GENOMIC DNA]</scope>
    <source>
        <strain evidence="20 21">YLOS41</strain>
    </source>
</reference>
<dbReference type="Proteomes" id="UP000252172">
    <property type="component" value="Unassembled WGS sequence"/>
</dbReference>
<evidence type="ECO:0000313" key="21">
    <source>
        <dbReference type="Proteomes" id="UP000252172"/>
    </source>
</evidence>
<dbReference type="GO" id="GO:0005886">
    <property type="term" value="C:plasma membrane"/>
    <property type="evidence" value="ECO:0007669"/>
    <property type="project" value="UniProtKB-SubCell"/>
</dbReference>
<evidence type="ECO:0000256" key="8">
    <source>
        <dbReference type="ARBA" id="ARBA00022475"/>
    </source>
</evidence>
<comment type="catalytic activity">
    <reaction evidence="1 18">
        <text>a 1,2-diacyl-sn-glycero-3-phosphate + CTP + H(+) = a CDP-1,2-diacyl-sn-glycerol + diphosphate</text>
        <dbReference type="Rhea" id="RHEA:16229"/>
        <dbReference type="ChEBI" id="CHEBI:15378"/>
        <dbReference type="ChEBI" id="CHEBI:33019"/>
        <dbReference type="ChEBI" id="CHEBI:37563"/>
        <dbReference type="ChEBI" id="CHEBI:58332"/>
        <dbReference type="ChEBI" id="CHEBI:58608"/>
        <dbReference type="EC" id="2.7.7.41"/>
    </reaction>
</comment>
<comment type="pathway">
    <text evidence="4">Lipid metabolism.</text>
</comment>
<keyword evidence="10 18" id="KW-0808">Transferase</keyword>
<organism evidence="20 21">
    <name type="scientific">Chryseobacterium lacus</name>
    <dbReference type="NCBI Taxonomy" id="2058346"/>
    <lineage>
        <taxon>Bacteria</taxon>
        <taxon>Pseudomonadati</taxon>
        <taxon>Bacteroidota</taxon>
        <taxon>Flavobacteriia</taxon>
        <taxon>Flavobacteriales</taxon>
        <taxon>Weeksellaceae</taxon>
        <taxon>Chryseobacterium group</taxon>
        <taxon>Chryseobacterium</taxon>
    </lineage>
</organism>
<feature type="transmembrane region" description="Helical" evidence="19">
    <location>
        <begin position="12"/>
        <end position="31"/>
    </location>
</feature>
<dbReference type="OrthoDB" id="9799199at2"/>
<evidence type="ECO:0000256" key="12">
    <source>
        <dbReference type="ARBA" id="ARBA00022695"/>
    </source>
</evidence>
<keyword evidence="13 19" id="KW-1133">Transmembrane helix</keyword>
<dbReference type="PANTHER" id="PTHR46382">
    <property type="entry name" value="PHOSPHATIDATE CYTIDYLYLTRANSFERASE"/>
    <property type="match status" value="1"/>
</dbReference>
<dbReference type="PROSITE" id="PS51257">
    <property type="entry name" value="PROKAR_LIPOPROTEIN"/>
    <property type="match status" value="1"/>
</dbReference>
<accession>A0A368MZK2</accession>
<evidence type="ECO:0000256" key="6">
    <source>
        <dbReference type="ARBA" id="ARBA00012487"/>
    </source>
</evidence>
<evidence type="ECO:0000256" key="5">
    <source>
        <dbReference type="ARBA" id="ARBA00010185"/>
    </source>
</evidence>
<keyword evidence="11 18" id="KW-0812">Transmembrane</keyword>
<comment type="pathway">
    <text evidence="3 18">Phospholipid metabolism; CDP-diacylglycerol biosynthesis; CDP-diacylglycerol from sn-glycerol 3-phosphate: step 3/3.</text>
</comment>
<evidence type="ECO:0000313" key="20">
    <source>
        <dbReference type="EMBL" id="RCU43416.1"/>
    </source>
</evidence>
<evidence type="ECO:0000256" key="16">
    <source>
        <dbReference type="ARBA" id="ARBA00023209"/>
    </source>
</evidence>
<evidence type="ECO:0000256" key="3">
    <source>
        <dbReference type="ARBA" id="ARBA00005119"/>
    </source>
</evidence>
<dbReference type="EC" id="2.7.7.41" evidence="6 18"/>
<evidence type="ECO:0000256" key="19">
    <source>
        <dbReference type="SAM" id="Phobius"/>
    </source>
</evidence>
<evidence type="ECO:0000256" key="11">
    <source>
        <dbReference type="ARBA" id="ARBA00022692"/>
    </source>
</evidence>
<gene>
    <name evidence="20" type="ORF">DQ356_04425</name>
</gene>
<feature type="transmembrane region" description="Helical" evidence="19">
    <location>
        <begin position="227"/>
        <end position="245"/>
    </location>
</feature>
<evidence type="ECO:0000256" key="13">
    <source>
        <dbReference type="ARBA" id="ARBA00022989"/>
    </source>
</evidence>
<evidence type="ECO:0000256" key="7">
    <source>
        <dbReference type="ARBA" id="ARBA00019373"/>
    </source>
</evidence>
<evidence type="ECO:0000256" key="15">
    <source>
        <dbReference type="ARBA" id="ARBA00023136"/>
    </source>
</evidence>
<comment type="subcellular location">
    <subcellularLocation>
        <location evidence="2">Cell membrane</location>
        <topology evidence="2">Multi-pass membrane protein</topology>
    </subcellularLocation>
</comment>